<dbReference type="Pfam" id="PF00675">
    <property type="entry name" value="Peptidase_M16"/>
    <property type="match status" value="1"/>
</dbReference>
<evidence type="ECO:0000256" key="1">
    <source>
        <dbReference type="ARBA" id="ARBA00007261"/>
    </source>
</evidence>
<keyword evidence="5" id="KW-0378">Hydrolase</keyword>
<keyword evidence="5" id="KW-0645">Protease</keyword>
<dbReference type="EMBL" id="FZOC01000004">
    <property type="protein sequence ID" value="SNR96184.1"/>
    <property type="molecule type" value="Genomic_DNA"/>
</dbReference>
<dbReference type="GO" id="GO:0046872">
    <property type="term" value="F:metal ion binding"/>
    <property type="evidence" value="ECO:0007669"/>
    <property type="project" value="InterPro"/>
</dbReference>
<name>A0A239AM99_9BACT</name>
<dbReference type="InterPro" id="IPR007863">
    <property type="entry name" value="Peptidase_M16_C"/>
</dbReference>
<dbReference type="AlphaFoldDB" id="A0A239AM99"/>
<dbReference type="OrthoDB" id="9811314at2"/>
<comment type="similarity">
    <text evidence="1">Belongs to the peptidase M16 family.</text>
</comment>
<evidence type="ECO:0000313" key="5">
    <source>
        <dbReference type="EMBL" id="SNR96184.1"/>
    </source>
</evidence>
<reference evidence="5 6" key="1">
    <citation type="submission" date="2017-06" db="EMBL/GenBank/DDBJ databases">
        <authorList>
            <person name="Kim H.J."/>
            <person name="Triplett B.A."/>
        </authorList>
    </citation>
    <scope>NUCLEOTIDE SEQUENCE [LARGE SCALE GENOMIC DNA]</scope>
    <source>
        <strain evidence="5 6">DSM 13116</strain>
    </source>
</reference>
<dbReference type="GO" id="GO:0008233">
    <property type="term" value="F:peptidase activity"/>
    <property type="evidence" value="ECO:0007669"/>
    <property type="project" value="UniProtKB-KW"/>
</dbReference>
<dbReference type="SUPFAM" id="SSF63411">
    <property type="entry name" value="LuxS/MPP-like metallohydrolase"/>
    <property type="match status" value="4"/>
</dbReference>
<dbReference type="Pfam" id="PF05193">
    <property type="entry name" value="Peptidase_M16_C"/>
    <property type="match status" value="2"/>
</dbReference>
<evidence type="ECO:0000259" key="4">
    <source>
        <dbReference type="Pfam" id="PF05193"/>
    </source>
</evidence>
<dbReference type="GO" id="GO:0006508">
    <property type="term" value="P:proteolysis"/>
    <property type="evidence" value="ECO:0007669"/>
    <property type="project" value="UniProtKB-KW"/>
</dbReference>
<dbReference type="InterPro" id="IPR011765">
    <property type="entry name" value="Pept_M16_N"/>
</dbReference>
<feature type="domain" description="Peptidase M16 C-terminal" evidence="4">
    <location>
        <begin position="216"/>
        <end position="393"/>
    </location>
</feature>
<gene>
    <name evidence="5" type="ORF">SAMN04488503_2057</name>
</gene>
<proteinExistence type="inferred from homology"/>
<sequence length="901" mass="96660">MHRSFSPVFALLSALLLACSATGALAARTLHTKSAPKAAPAIAAAQNTHIDGVRFVRLKNGLGVLVKEDGRFPLAHVRMLVHAGSAYETPAQAGISHQLEHMVFKGAGDMGPGEAARRVEAAGGSLNAATSFDYTVYYVEVPDASWRMAMQVVADMTFKPALVPAELESEKEVVLAELKRGEDTPSDLLFQTVQAMLWKGTSYGWPIIGYRDTVRSFTSQSIRDYIAPLYQPQNMVLCVVGKVKADEVIAWAEERLGGMANTAPLSPPTTLALAPSSGPQAKVLPGAWNKVHLALAFPAPDFRSAKMPGLDMLAQILGGDETSRLYRKFKYQLRLVDSIDATSFNLERGGVIGVWAVLDADKLPAFWDALVSELAAFDASSVTDEELARARANIEAGLFLSRETIGGLAGKLLHQYAFDGGQQAEANYLTQLAATNRAQLAALHREFFRPAEARLAVLAPKGAPVTEAALLKTLNTRWPAGAAAATAKAKAQGGAVRQVSLPGGATLVLQPDPTLPYAALSMAWPGGDGLLHADEQGLGALTASLLGRGTKSLSATRFEDFLSDRAAALSASSGSETFSLSAKYPSRFEADMLGLLREVLTAPALAGTELARAREDQLNAIKRGEDQPLGLLFRKLPGILFTSAPHAYLRLGDPQQVARFTRAQAAAFWKRQSAQPFVLSVCGQFDEAQVTRFAQELARILIPDGAAAAKARVPAWKPTHRTVLHLPERNQSHLLVVFKAPGRADQDTTARLSLLRAALAGQSGLLFRDMRDKQGLGYTVTAFLSQYREAGFLAFYIGTDPDKLGQAVEGFRKAAADLAATPLPEAELSRARNILSGDYYQERQALLARSREAAGAIVQGFDRDAELKLVEAAQKLGAEDVRKAAAEVLKWDEAILVEVAP</sequence>
<dbReference type="Proteomes" id="UP000198324">
    <property type="component" value="Unassembled WGS sequence"/>
</dbReference>
<dbReference type="PROSITE" id="PS51257">
    <property type="entry name" value="PROKAR_LIPOPROTEIN"/>
    <property type="match status" value="1"/>
</dbReference>
<feature type="chain" id="PRO_5013371504" evidence="2">
    <location>
        <begin position="27"/>
        <end position="901"/>
    </location>
</feature>
<protein>
    <submittedName>
        <fullName evidence="5">Zinc protease</fullName>
    </submittedName>
</protein>
<evidence type="ECO:0000256" key="2">
    <source>
        <dbReference type="SAM" id="SignalP"/>
    </source>
</evidence>
<keyword evidence="2" id="KW-0732">Signal</keyword>
<organism evidence="5 6">
    <name type="scientific">Humidesulfovibrio mexicanus</name>
    <dbReference type="NCBI Taxonomy" id="147047"/>
    <lineage>
        <taxon>Bacteria</taxon>
        <taxon>Pseudomonadati</taxon>
        <taxon>Thermodesulfobacteriota</taxon>
        <taxon>Desulfovibrionia</taxon>
        <taxon>Desulfovibrionales</taxon>
        <taxon>Desulfovibrionaceae</taxon>
        <taxon>Humidesulfovibrio</taxon>
    </lineage>
</organism>
<evidence type="ECO:0000313" key="6">
    <source>
        <dbReference type="Proteomes" id="UP000198324"/>
    </source>
</evidence>
<dbReference type="PANTHER" id="PTHR11851:SF49">
    <property type="entry name" value="MITOCHONDRIAL-PROCESSING PEPTIDASE SUBUNIT ALPHA"/>
    <property type="match status" value="1"/>
</dbReference>
<feature type="domain" description="Peptidase M16 N-terminal" evidence="3">
    <location>
        <begin position="73"/>
        <end position="208"/>
    </location>
</feature>
<keyword evidence="6" id="KW-1185">Reference proteome</keyword>
<dbReference type="Gene3D" id="3.30.830.10">
    <property type="entry name" value="Metalloenzyme, LuxS/M16 peptidase-like"/>
    <property type="match status" value="4"/>
</dbReference>
<dbReference type="PANTHER" id="PTHR11851">
    <property type="entry name" value="METALLOPROTEASE"/>
    <property type="match status" value="1"/>
</dbReference>
<feature type="domain" description="Peptidase M16 C-terminal" evidence="4">
    <location>
        <begin position="660"/>
        <end position="835"/>
    </location>
</feature>
<dbReference type="InterPro" id="IPR050361">
    <property type="entry name" value="MPP/UQCRC_Complex"/>
</dbReference>
<dbReference type="InterPro" id="IPR011249">
    <property type="entry name" value="Metalloenz_LuxS/M16"/>
</dbReference>
<evidence type="ECO:0000259" key="3">
    <source>
        <dbReference type="Pfam" id="PF00675"/>
    </source>
</evidence>
<dbReference type="RefSeq" id="WP_089274288.1">
    <property type="nucleotide sequence ID" value="NZ_FZOC01000004.1"/>
</dbReference>
<feature type="signal peptide" evidence="2">
    <location>
        <begin position="1"/>
        <end position="26"/>
    </location>
</feature>
<accession>A0A239AM99</accession>